<evidence type="ECO:0000256" key="6">
    <source>
        <dbReference type="ARBA" id="ARBA00023212"/>
    </source>
</evidence>
<dbReference type="PANTHER" id="PTHR18884">
    <property type="entry name" value="SEPTIN"/>
    <property type="match status" value="1"/>
</dbReference>
<evidence type="ECO:0000256" key="5">
    <source>
        <dbReference type="ARBA" id="ARBA00023134"/>
    </source>
</evidence>
<dbReference type="PROSITE" id="PS51719">
    <property type="entry name" value="G_SEPTIN"/>
    <property type="match status" value="1"/>
</dbReference>
<keyword evidence="5 7" id="KW-0342">GTP-binding</keyword>
<evidence type="ECO:0000256" key="4">
    <source>
        <dbReference type="ARBA" id="ARBA00023054"/>
    </source>
</evidence>
<dbReference type="GO" id="GO:0005525">
    <property type="term" value="F:GTP binding"/>
    <property type="evidence" value="ECO:0007669"/>
    <property type="project" value="UniProtKB-KW"/>
</dbReference>
<organism evidence="8 9">
    <name type="scientific">Paramuricea clavata</name>
    <name type="common">Red gorgonian</name>
    <name type="synonym">Violescent sea-whip</name>
    <dbReference type="NCBI Taxonomy" id="317549"/>
    <lineage>
        <taxon>Eukaryota</taxon>
        <taxon>Metazoa</taxon>
        <taxon>Cnidaria</taxon>
        <taxon>Anthozoa</taxon>
        <taxon>Octocorallia</taxon>
        <taxon>Malacalcyonacea</taxon>
        <taxon>Plexauridae</taxon>
        <taxon>Paramuricea</taxon>
    </lineage>
</organism>
<accession>A0A7D9EFR3</accession>
<evidence type="ECO:0000313" key="9">
    <source>
        <dbReference type="Proteomes" id="UP001152795"/>
    </source>
</evidence>
<dbReference type="PROSITE" id="PS50231">
    <property type="entry name" value="RICIN_B_LECTIN"/>
    <property type="match status" value="1"/>
</dbReference>
<evidence type="ECO:0000256" key="2">
    <source>
        <dbReference type="ARBA" id="ARBA00022490"/>
    </source>
</evidence>
<dbReference type="Gene3D" id="2.80.10.50">
    <property type="match status" value="1"/>
</dbReference>
<keyword evidence="2" id="KW-0963">Cytoplasm</keyword>
<dbReference type="CDD" id="cd01850">
    <property type="entry name" value="CDC_Septin"/>
    <property type="match status" value="1"/>
</dbReference>
<keyword evidence="9" id="KW-1185">Reference proteome</keyword>
<feature type="non-terminal residue" evidence="8">
    <location>
        <position position="591"/>
    </location>
</feature>
<dbReference type="InterPro" id="IPR027417">
    <property type="entry name" value="P-loop_NTPase"/>
</dbReference>
<dbReference type="GO" id="GO:0005856">
    <property type="term" value="C:cytoskeleton"/>
    <property type="evidence" value="ECO:0007669"/>
    <property type="project" value="UniProtKB-SubCell"/>
</dbReference>
<dbReference type="Proteomes" id="UP001152795">
    <property type="component" value="Unassembled WGS sequence"/>
</dbReference>
<dbReference type="InterPro" id="IPR030379">
    <property type="entry name" value="G_SEPTIN_dom"/>
</dbReference>
<name>A0A7D9EFR3_PARCT</name>
<reference evidence="8" key="1">
    <citation type="submission" date="2020-04" db="EMBL/GenBank/DDBJ databases">
        <authorList>
            <person name="Alioto T."/>
            <person name="Alioto T."/>
            <person name="Gomez Garrido J."/>
        </authorList>
    </citation>
    <scope>NUCLEOTIDE SEQUENCE</scope>
    <source>
        <strain evidence="8">A484AB</strain>
    </source>
</reference>
<dbReference type="OrthoDB" id="416553at2759"/>
<keyword evidence="3 7" id="KW-0547">Nucleotide-binding</keyword>
<dbReference type="Pfam" id="PF00735">
    <property type="entry name" value="Septin"/>
    <property type="match status" value="1"/>
</dbReference>
<proteinExistence type="inferred from homology"/>
<dbReference type="SUPFAM" id="SSF52540">
    <property type="entry name" value="P-loop containing nucleoside triphosphate hydrolases"/>
    <property type="match status" value="1"/>
</dbReference>
<dbReference type="Gene3D" id="3.40.50.300">
    <property type="entry name" value="P-loop containing nucleotide triphosphate hydrolases"/>
    <property type="match status" value="1"/>
</dbReference>
<dbReference type="EMBL" id="CACRXK020005445">
    <property type="protein sequence ID" value="CAB4006210.1"/>
    <property type="molecule type" value="Genomic_DNA"/>
</dbReference>
<dbReference type="InterPro" id="IPR016491">
    <property type="entry name" value="Septin"/>
</dbReference>
<sequence length="591" mass="67456">MSAVDVCRKLGEDGRDLKLAGNVGFVSLPDQLVNKRVNRGFYFNILCVGETGIGKSTLMDCLFKTTFDSVPHTHHSPDVSIEDHMYEIQESNVNLKLTIVDTVGYGDQVNKTDSHQKVVEYIDKQFEAHLQEELKIKRSLSTYHDTRIHACLYFISPTGHSLKSLDLVCMKQLDKKVNIIPIIAKADTISQAELKEFKEKIMDELNSGDVQIYKFPVDDEKEAELNSSMNDQIPFAVVGSRDEVTVGKDKVRARQYPWGTVLVENEAHCDFVKLREMLLRTNMADLIEKTHEKHYELYRKNKLADMGFADTDSESQPLSLQETYEQRRKDYMGELQKREDEMRSSFINKVKNKEAELKQEEQELYTKFEHLKKVQADEKKNIQQKQQQLDFPARTREITMSNIVLLIVIVLTCISTETAAQVVCVNPIEIGELRVLKSKKCVNIDGTDGRGKINTIHCDGYHDQQIIMCGDGTIRNSKAPHNCFTPWVNYFTPGKHGKGILQSTSCKVYPAIPDYQKWRYGRSKTFVDTGGIKQEAREIINVKSGACMDVNGRGGNGNLYAYRCENLDDQYFYFRSRGKLLGHGRLQVAKS</sequence>
<evidence type="ECO:0000256" key="7">
    <source>
        <dbReference type="RuleBase" id="RU004560"/>
    </source>
</evidence>
<dbReference type="InterPro" id="IPR035992">
    <property type="entry name" value="Ricin_B-like_lectins"/>
</dbReference>
<keyword evidence="4" id="KW-0175">Coiled coil</keyword>
<dbReference type="AlphaFoldDB" id="A0A7D9EFR3"/>
<comment type="similarity">
    <text evidence="7">Belongs to the TRAFAC class TrmE-Era-EngA-EngB-Septin-like GTPase superfamily. Septin GTPase family.</text>
</comment>
<comment type="subcellular location">
    <subcellularLocation>
        <location evidence="1">Cytoplasm</location>
        <location evidence="1">Cytoskeleton</location>
    </subcellularLocation>
</comment>
<keyword evidence="6" id="KW-0206">Cytoskeleton</keyword>
<dbReference type="FunFam" id="3.40.50.300:FF:002048">
    <property type="entry name" value="Septin 6"/>
    <property type="match status" value="1"/>
</dbReference>
<evidence type="ECO:0000313" key="8">
    <source>
        <dbReference type="EMBL" id="CAB4006210.1"/>
    </source>
</evidence>
<protein>
    <submittedName>
        <fullName evidence="8">Septin-6 isoform X2</fullName>
    </submittedName>
</protein>
<evidence type="ECO:0000256" key="1">
    <source>
        <dbReference type="ARBA" id="ARBA00004245"/>
    </source>
</evidence>
<gene>
    <name evidence="8" type="ORF">PACLA_8A081542</name>
</gene>
<comment type="caution">
    <text evidence="8">The sequence shown here is derived from an EMBL/GenBank/DDBJ whole genome shotgun (WGS) entry which is preliminary data.</text>
</comment>
<evidence type="ECO:0000256" key="3">
    <source>
        <dbReference type="ARBA" id="ARBA00022741"/>
    </source>
</evidence>
<dbReference type="SUPFAM" id="SSF50370">
    <property type="entry name" value="Ricin B-like lectins"/>
    <property type="match status" value="1"/>
</dbReference>